<sequence length="218" mass="24832">MSNLMHLRDESSQLSRAFQNLVDLDILKCGRLKKLVSSSMSFQNLISLRVAQCHGMLSLLTSQTAKSMARLERLTICGCKRMTEIIADTEETDDMEGEIVFGLLKTLTLDYLPSLSSFYSVKYMIGFPDLESVFVNGCSEMQCFSKNDNIVGSQKLHKVVLDYDRTMSTFSSLINSTISHYWKSHPRTVLQEIFTDKNVGYDEEYSEGDDFDDDFEDD</sequence>
<gene>
    <name evidence="4" type="primary">LOC132804997</name>
</gene>
<keyword evidence="3" id="KW-1185">Reference proteome</keyword>
<dbReference type="Pfam" id="PF23247">
    <property type="entry name" value="LRR_RPS2"/>
    <property type="match status" value="1"/>
</dbReference>
<evidence type="ECO:0000313" key="4">
    <source>
        <dbReference type="RefSeq" id="XP_060675582.1"/>
    </source>
</evidence>
<dbReference type="InterPro" id="IPR032675">
    <property type="entry name" value="LRR_dom_sf"/>
</dbReference>
<evidence type="ECO:0000256" key="1">
    <source>
        <dbReference type="ARBA" id="ARBA00022821"/>
    </source>
</evidence>
<dbReference type="PANTHER" id="PTHR33463:SF136">
    <property type="entry name" value="NB-ARC DOMAIN-CONTAINING PROTEIN"/>
    <property type="match status" value="1"/>
</dbReference>
<accession>A0ABM4AFT8</accession>
<name>A0ABM4AFT8_ZIZJJ</name>
<evidence type="ECO:0000259" key="2">
    <source>
        <dbReference type="Pfam" id="PF23247"/>
    </source>
</evidence>
<dbReference type="RefSeq" id="XP_060675582.1">
    <property type="nucleotide sequence ID" value="XM_060819599.1"/>
</dbReference>
<protein>
    <submittedName>
        <fullName evidence="4">Uncharacterized protein LOC132804997</fullName>
    </submittedName>
</protein>
<dbReference type="SUPFAM" id="SSF52047">
    <property type="entry name" value="RNI-like"/>
    <property type="match status" value="1"/>
</dbReference>
<dbReference type="InterPro" id="IPR050905">
    <property type="entry name" value="Plant_NBS-LRR"/>
</dbReference>
<keyword evidence="1" id="KW-0611">Plant defense</keyword>
<proteinExistence type="predicted"/>
<dbReference type="Gene3D" id="3.80.10.10">
    <property type="entry name" value="Ribonuclease Inhibitor"/>
    <property type="match status" value="1"/>
</dbReference>
<organism evidence="3 4">
    <name type="scientific">Ziziphus jujuba</name>
    <name type="common">Chinese jujube</name>
    <name type="synonym">Ziziphus sativa</name>
    <dbReference type="NCBI Taxonomy" id="326968"/>
    <lineage>
        <taxon>Eukaryota</taxon>
        <taxon>Viridiplantae</taxon>
        <taxon>Streptophyta</taxon>
        <taxon>Embryophyta</taxon>
        <taxon>Tracheophyta</taxon>
        <taxon>Spermatophyta</taxon>
        <taxon>Magnoliopsida</taxon>
        <taxon>eudicotyledons</taxon>
        <taxon>Gunneridae</taxon>
        <taxon>Pentapetalae</taxon>
        <taxon>rosids</taxon>
        <taxon>fabids</taxon>
        <taxon>Rosales</taxon>
        <taxon>Rhamnaceae</taxon>
        <taxon>Paliureae</taxon>
        <taxon>Ziziphus</taxon>
    </lineage>
</organism>
<dbReference type="InterPro" id="IPR057135">
    <property type="entry name" value="At4g27190-like_LRR"/>
</dbReference>
<reference evidence="4" key="1">
    <citation type="submission" date="2025-08" db="UniProtKB">
        <authorList>
            <consortium name="RefSeq"/>
        </authorList>
    </citation>
    <scope>IDENTIFICATION</scope>
    <source>
        <tissue evidence="4">Seedling</tissue>
    </source>
</reference>
<feature type="domain" description="Disease resistance protein At4g27190-like leucine-rich repeats" evidence="2">
    <location>
        <begin position="39"/>
        <end position="142"/>
    </location>
</feature>
<dbReference type="GeneID" id="132804997"/>
<dbReference type="PANTHER" id="PTHR33463">
    <property type="entry name" value="NB-ARC DOMAIN-CONTAINING PROTEIN-RELATED"/>
    <property type="match status" value="1"/>
</dbReference>
<dbReference type="Proteomes" id="UP001652623">
    <property type="component" value="Chromosome 8"/>
</dbReference>
<evidence type="ECO:0000313" key="3">
    <source>
        <dbReference type="Proteomes" id="UP001652623"/>
    </source>
</evidence>